<dbReference type="InterPro" id="IPR001547">
    <property type="entry name" value="Glyco_hydro_5"/>
</dbReference>
<dbReference type="Gene3D" id="3.20.20.80">
    <property type="entry name" value="Glycosidases"/>
    <property type="match status" value="1"/>
</dbReference>
<keyword evidence="5 10" id="KW-0378">Hydrolase</keyword>
<evidence type="ECO:0000256" key="3">
    <source>
        <dbReference type="ARBA" id="ARBA00022525"/>
    </source>
</evidence>
<evidence type="ECO:0000259" key="11">
    <source>
        <dbReference type="Pfam" id="PF00150"/>
    </source>
</evidence>
<protein>
    <recommendedName>
        <fullName evidence="9">glucan 1,3-beta-glucosidase</fullName>
        <ecNumber evidence="9">3.2.1.58</ecNumber>
    </recommendedName>
</protein>
<comment type="caution">
    <text evidence="12">The sequence shown here is derived from an EMBL/GenBank/DDBJ whole genome shotgun (WGS) entry which is preliminary data.</text>
</comment>
<dbReference type="RefSeq" id="XP_040724351.1">
    <property type="nucleotide sequence ID" value="XM_040867891.1"/>
</dbReference>
<evidence type="ECO:0000256" key="2">
    <source>
        <dbReference type="ARBA" id="ARBA00005641"/>
    </source>
</evidence>
<evidence type="ECO:0000256" key="4">
    <source>
        <dbReference type="ARBA" id="ARBA00022729"/>
    </source>
</evidence>
<comment type="subcellular location">
    <subcellularLocation>
        <location evidence="1">Secreted</location>
    </subcellularLocation>
</comment>
<evidence type="ECO:0000256" key="1">
    <source>
        <dbReference type="ARBA" id="ARBA00004613"/>
    </source>
</evidence>
<sequence>MPCSGNTTEICGDGNALSVRVNGKSPLLTAVANPNNTTGSFNAKVDLNQKFSSWKTWKARGTNLGNWLVLERWMDPTWFDQASGNVGAVDEWTFCQALGTAGCTSQLQQHWASWVTQSDISQLASAGLNTLRIPVGFWAFIDPIAGEPYVRSTQLQELSRVLGYARASGMTVTLDLHGLPGSQNGADHSGHIGEIAWYTSANQQRSLQTVQAAATWLAGSGFAGTVTAFEVANEPAIANWDQWLMYKDFVLASHAILQKTVPGVATMFHDGFWALEPWNQFFTAADNVVLDTHRYFAFAQTTLEQAVSDVCAYVADFQKMNMPVFVGEFSLSIQTTAADSAAAAQNALAFFETQMQAWTQAAGGAMWSLKAMNADGSQNLGWSTSGLIQSGLFGGLSVWDLAGAQCAAPAA</sequence>
<keyword evidence="4" id="KW-0732">Signal</keyword>
<dbReference type="InterPro" id="IPR050386">
    <property type="entry name" value="Glycosyl_hydrolase_5"/>
</dbReference>
<evidence type="ECO:0000256" key="8">
    <source>
        <dbReference type="ARBA" id="ARBA00036824"/>
    </source>
</evidence>
<evidence type="ECO:0000256" key="5">
    <source>
        <dbReference type="ARBA" id="ARBA00022801"/>
    </source>
</evidence>
<comment type="catalytic activity">
    <reaction evidence="8">
        <text>Successive hydrolysis of beta-D-glucose units from the non-reducing ends of (1-&gt;3)-beta-D-glucans, releasing alpha-glucose.</text>
        <dbReference type="EC" id="3.2.1.58"/>
    </reaction>
</comment>
<evidence type="ECO:0000256" key="10">
    <source>
        <dbReference type="RuleBase" id="RU361153"/>
    </source>
</evidence>
<keyword evidence="7" id="KW-0961">Cell wall biogenesis/degradation</keyword>
<evidence type="ECO:0000256" key="7">
    <source>
        <dbReference type="ARBA" id="ARBA00023316"/>
    </source>
</evidence>
<proteinExistence type="inferred from homology"/>
<evidence type="ECO:0000256" key="6">
    <source>
        <dbReference type="ARBA" id="ARBA00023295"/>
    </source>
</evidence>
<dbReference type="Proteomes" id="UP000193685">
    <property type="component" value="Unassembled WGS sequence"/>
</dbReference>
<dbReference type="GO" id="GO:0071555">
    <property type="term" value="P:cell wall organization"/>
    <property type="evidence" value="ECO:0007669"/>
    <property type="project" value="UniProtKB-KW"/>
</dbReference>
<accession>A0A1Y2F9B2</accession>
<feature type="domain" description="Glycoside hydrolase family 5" evidence="11">
    <location>
        <begin position="106"/>
        <end position="384"/>
    </location>
</feature>
<evidence type="ECO:0000313" key="13">
    <source>
        <dbReference type="Proteomes" id="UP000193685"/>
    </source>
</evidence>
<evidence type="ECO:0000313" key="12">
    <source>
        <dbReference type="EMBL" id="ORY80463.1"/>
    </source>
</evidence>
<dbReference type="OrthoDB" id="1887033at2759"/>
<dbReference type="InterPro" id="IPR017853">
    <property type="entry name" value="GH"/>
</dbReference>
<dbReference type="SUPFAM" id="SSF51445">
    <property type="entry name" value="(Trans)glycosidases"/>
    <property type="match status" value="1"/>
</dbReference>
<comment type="similarity">
    <text evidence="2 10">Belongs to the glycosyl hydrolase 5 (cellulase A) family.</text>
</comment>
<dbReference type="PANTHER" id="PTHR31297:SF1">
    <property type="entry name" value="GLUCAN 1,3-BETA-GLUCOSIDASE I_II-RELATED"/>
    <property type="match status" value="1"/>
</dbReference>
<dbReference type="PANTHER" id="PTHR31297">
    <property type="entry name" value="GLUCAN ENDO-1,6-BETA-GLUCOSIDASE B"/>
    <property type="match status" value="1"/>
</dbReference>
<gene>
    <name evidence="12" type="ORF">BCR37DRAFT_349033</name>
</gene>
<dbReference type="AlphaFoldDB" id="A0A1Y2F9B2"/>
<dbReference type="Pfam" id="PF00150">
    <property type="entry name" value="Cellulase"/>
    <property type="match status" value="1"/>
</dbReference>
<dbReference type="OMA" id="TGYNAWV"/>
<reference evidence="12 13" key="1">
    <citation type="submission" date="2016-07" db="EMBL/GenBank/DDBJ databases">
        <title>Pervasive Adenine N6-methylation of Active Genes in Fungi.</title>
        <authorList>
            <consortium name="DOE Joint Genome Institute"/>
            <person name="Mondo S.J."/>
            <person name="Dannebaum R.O."/>
            <person name="Kuo R.C."/>
            <person name="Labutti K."/>
            <person name="Haridas S."/>
            <person name="Kuo A."/>
            <person name="Salamov A."/>
            <person name="Ahrendt S.R."/>
            <person name="Lipzen A."/>
            <person name="Sullivan W."/>
            <person name="Andreopoulos W.B."/>
            <person name="Clum A."/>
            <person name="Lindquist E."/>
            <person name="Daum C."/>
            <person name="Ramamoorthy G.K."/>
            <person name="Gryganskyi A."/>
            <person name="Culley D."/>
            <person name="Magnuson J.K."/>
            <person name="James T.Y."/>
            <person name="O'Malley M.A."/>
            <person name="Stajich J.E."/>
            <person name="Spatafora J.W."/>
            <person name="Visel A."/>
            <person name="Grigoriev I.V."/>
        </authorList>
    </citation>
    <scope>NUCLEOTIDE SEQUENCE [LARGE SCALE GENOMIC DNA]</scope>
    <source>
        <strain evidence="12 13">12-1054</strain>
    </source>
</reference>
<dbReference type="EC" id="3.2.1.58" evidence="9"/>
<dbReference type="GO" id="GO:0005576">
    <property type="term" value="C:extracellular region"/>
    <property type="evidence" value="ECO:0007669"/>
    <property type="project" value="UniProtKB-SubCell"/>
</dbReference>
<keyword evidence="3" id="KW-0964">Secreted</keyword>
<evidence type="ECO:0000256" key="9">
    <source>
        <dbReference type="ARBA" id="ARBA00038929"/>
    </source>
</evidence>
<organism evidence="12 13">
    <name type="scientific">Protomyces lactucae-debilis</name>
    <dbReference type="NCBI Taxonomy" id="2754530"/>
    <lineage>
        <taxon>Eukaryota</taxon>
        <taxon>Fungi</taxon>
        <taxon>Dikarya</taxon>
        <taxon>Ascomycota</taxon>
        <taxon>Taphrinomycotina</taxon>
        <taxon>Taphrinomycetes</taxon>
        <taxon>Taphrinales</taxon>
        <taxon>Protomycetaceae</taxon>
        <taxon>Protomyces</taxon>
    </lineage>
</organism>
<dbReference type="GO" id="GO:0009251">
    <property type="term" value="P:glucan catabolic process"/>
    <property type="evidence" value="ECO:0007669"/>
    <property type="project" value="TreeGrafter"/>
</dbReference>
<keyword evidence="6 10" id="KW-0326">Glycosidase</keyword>
<dbReference type="GO" id="GO:0009986">
    <property type="term" value="C:cell surface"/>
    <property type="evidence" value="ECO:0007669"/>
    <property type="project" value="TreeGrafter"/>
</dbReference>
<name>A0A1Y2F9B2_PROLT</name>
<dbReference type="GeneID" id="63784490"/>
<dbReference type="EMBL" id="MCFI01000013">
    <property type="protein sequence ID" value="ORY80463.1"/>
    <property type="molecule type" value="Genomic_DNA"/>
</dbReference>
<keyword evidence="13" id="KW-1185">Reference proteome</keyword>
<dbReference type="GO" id="GO:0004338">
    <property type="term" value="F:glucan exo-1,3-beta-glucosidase activity"/>
    <property type="evidence" value="ECO:0007669"/>
    <property type="project" value="UniProtKB-EC"/>
</dbReference>
<dbReference type="STRING" id="56484.A0A1Y2F9B2"/>